<dbReference type="RefSeq" id="WP_139163768.1">
    <property type="nucleotide sequence ID" value="NZ_FMVW01000010.1"/>
</dbReference>
<sequence>MNDAPATEQPMSASSPAANSPSPAIAPEDGILWRGRQWAVTDFGLERLGGGQSVPTDRLFEDISVYSWIRRMGDRPDVDLDDFTTAFMVALVLHGFVTNLPGAKVLEDYQKAERKRARSA</sequence>
<dbReference type="EMBL" id="FMVW01000010">
    <property type="protein sequence ID" value="SCZ45134.1"/>
    <property type="molecule type" value="Genomic_DNA"/>
</dbReference>
<evidence type="ECO:0000313" key="2">
    <source>
        <dbReference type="EMBL" id="SCZ45134.1"/>
    </source>
</evidence>
<organism evidence="2 3">
    <name type="scientific">Afifella marina DSM 2698</name>
    <dbReference type="NCBI Taxonomy" id="1120955"/>
    <lineage>
        <taxon>Bacteria</taxon>
        <taxon>Pseudomonadati</taxon>
        <taxon>Pseudomonadota</taxon>
        <taxon>Alphaproteobacteria</taxon>
        <taxon>Hyphomicrobiales</taxon>
        <taxon>Afifellaceae</taxon>
        <taxon>Afifella</taxon>
    </lineage>
</organism>
<gene>
    <name evidence="2" type="ORF">SAMN03080610_03336</name>
</gene>
<reference evidence="2 3" key="1">
    <citation type="submission" date="2016-10" db="EMBL/GenBank/DDBJ databases">
        <authorList>
            <person name="de Groot N.N."/>
        </authorList>
    </citation>
    <scope>NUCLEOTIDE SEQUENCE [LARGE SCALE GENOMIC DNA]</scope>
    <source>
        <strain evidence="2 3">DSM 2698</strain>
    </source>
</reference>
<evidence type="ECO:0000256" key="1">
    <source>
        <dbReference type="SAM" id="MobiDB-lite"/>
    </source>
</evidence>
<feature type="region of interest" description="Disordered" evidence="1">
    <location>
        <begin position="1"/>
        <end position="27"/>
    </location>
</feature>
<protein>
    <submittedName>
        <fullName evidence="2">Uncharacterized protein</fullName>
    </submittedName>
</protein>
<feature type="compositionally biased region" description="Low complexity" evidence="1">
    <location>
        <begin position="10"/>
        <end position="27"/>
    </location>
</feature>
<dbReference type="OrthoDB" id="7997884at2"/>
<keyword evidence="3" id="KW-1185">Reference proteome</keyword>
<accession>A0A1G5P6H3</accession>
<dbReference type="Proteomes" id="UP000199347">
    <property type="component" value="Unassembled WGS sequence"/>
</dbReference>
<evidence type="ECO:0000313" key="3">
    <source>
        <dbReference type="Proteomes" id="UP000199347"/>
    </source>
</evidence>
<dbReference type="AlphaFoldDB" id="A0A1G5P6H3"/>
<name>A0A1G5P6H3_AFIMA</name>
<proteinExistence type="predicted"/>